<protein>
    <recommendedName>
        <fullName evidence="2">AB hydrolase-1 domain-containing protein</fullName>
    </recommendedName>
</protein>
<comment type="caution">
    <text evidence="1">The sequence shown here is derived from an EMBL/GenBank/DDBJ whole genome shotgun (WGS) entry which is preliminary data.</text>
</comment>
<gene>
    <name evidence="1" type="ORF">S06H3_47579</name>
</gene>
<dbReference type="AlphaFoldDB" id="X1MU17"/>
<dbReference type="EMBL" id="BARV01029895">
    <property type="protein sequence ID" value="GAI35172.1"/>
    <property type="molecule type" value="Genomic_DNA"/>
</dbReference>
<sequence length="134" mass="15315">IKTSNPENIPILFVFKPISITIVWCDYGFPGALKTEGAKRIREIMKDYSFWSFTHEDPAVYVSPRAAQQLERITQPTLIVTSEFDLEACKEIADLMEQKITHSKKVVISDSGHTMHIDRPDEFNKLILNFIGDS</sequence>
<dbReference type="Gene3D" id="3.40.50.1820">
    <property type="entry name" value="alpha/beta hydrolase"/>
    <property type="match status" value="1"/>
</dbReference>
<reference evidence="1" key="1">
    <citation type="journal article" date="2014" name="Front. Microbiol.">
        <title>High frequency of phylogenetically diverse reductive dehalogenase-homologous genes in deep subseafloor sedimentary metagenomes.</title>
        <authorList>
            <person name="Kawai M."/>
            <person name="Futagami T."/>
            <person name="Toyoda A."/>
            <person name="Takaki Y."/>
            <person name="Nishi S."/>
            <person name="Hori S."/>
            <person name="Arai W."/>
            <person name="Tsubouchi T."/>
            <person name="Morono Y."/>
            <person name="Uchiyama I."/>
            <person name="Ito T."/>
            <person name="Fujiyama A."/>
            <person name="Inagaki F."/>
            <person name="Takami H."/>
        </authorList>
    </citation>
    <scope>NUCLEOTIDE SEQUENCE</scope>
    <source>
        <strain evidence="1">Expedition CK06-06</strain>
    </source>
</reference>
<evidence type="ECO:0000313" key="1">
    <source>
        <dbReference type="EMBL" id="GAI35172.1"/>
    </source>
</evidence>
<proteinExistence type="predicted"/>
<accession>X1MU17</accession>
<organism evidence="1">
    <name type="scientific">marine sediment metagenome</name>
    <dbReference type="NCBI Taxonomy" id="412755"/>
    <lineage>
        <taxon>unclassified sequences</taxon>
        <taxon>metagenomes</taxon>
        <taxon>ecological metagenomes</taxon>
    </lineage>
</organism>
<evidence type="ECO:0008006" key="2">
    <source>
        <dbReference type="Google" id="ProtNLM"/>
    </source>
</evidence>
<dbReference type="InterPro" id="IPR029058">
    <property type="entry name" value="AB_hydrolase_fold"/>
</dbReference>
<dbReference type="SUPFAM" id="SSF53474">
    <property type="entry name" value="alpha/beta-Hydrolases"/>
    <property type="match status" value="1"/>
</dbReference>
<name>X1MU17_9ZZZZ</name>
<feature type="non-terminal residue" evidence="1">
    <location>
        <position position="1"/>
    </location>
</feature>